<protein>
    <submittedName>
        <fullName evidence="2">Uncharacterized protein</fullName>
    </submittedName>
</protein>
<keyword evidence="3" id="KW-1185">Reference proteome</keyword>
<feature type="region of interest" description="Disordered" evidence="1">
    <location>
        <begin position="18"/>
        <end position="37"/>
    </location>
</feature>
<dbReference type="STRING" id="126673.AWC01_06555"/>
<evidence type="ECO:0000313" key="2">
    <source>
        <dbReference type="EMBL" id="ORV43159.1"/>
    </source>
</evidence>
<reference evidence="2 3" key="1">
    <citation type="submission" date="2016-01" db="EMBL/GenBank/DDBJ databases">
        <title>The new phylogeny of the genus Mycobacterium.</title>
        <authorList>
            <person name="Tarcisio F."/>
            <person name="Conor M."/>
            <person name="Antonella G."/>
            <person name="Elisabetta G."/>
            <person name="Giulia F.S."/>
            <person name="Sara T."/>
            <person name="Anna F."/>
            <person name="Clotilde B."/>
            <person name="Roberto B."/>
            <person name="Veronica D.S."/>
            <person name="Fabio R."/>
            <person name="Monica P."/>
            <person name="Olivier J."/>
            <person name="Enrico T."/>
            <person name="Nicola S."/>
        </authorList>
    </citation>
    <scope>NUCLEOTIDE SEQUENCE [LARGE SCALE GENOMIC DNA]</scope>
    <source>
        <strain evidence="2 3">DSM 44339</strain>
    </source>
</reference>
<comment type="caution">
    <text evidence="2">The sequence shown here is derived from an EMBL/GenBank/DDBJ whole genome shotgun (WGS) entry which is preliminary data.</text>
</comment>
<organism evidence="2 3">
    <name type="scientific">Mycolicibacterium doricum</name>
    <dbReference type="NCBI Taxonomy" id="126673"/>
    <lineage>
        <taxon>Bacteria</taxon>
        <taxon>Bacillati</taxon>
        <taxon>Actinomycetota</taxon>
        <taxon>Actinomycetes</taxon>
        <taxon>Mycobacteriales</taxon>
        <taxon>Mycobacteriaceae</taxon>
        <taxon>Mycolicibacterium</taxon>
    </lineage>
</organism>
<dbReference type="EMBL" id="LQOS01000019">
    <property type="protein sequence ID" value="ORV43159.1"/>
    <property type="molecule type" value="Genomic_DNA"/>
</dbReference>
<accession>A0A1X1TF34</accession>
<proteinExistence type="predicted"/>
<dbReference type="Proteomes" id="UP000193564">
    <property type="component" value="Unassembled WGS sequence"/>
</dbReference>
<name>A0A1X1TF34_9MYCO</name>
<gene>
    <name evidence="2" type="ORF">AWC01_06555</name>
</gene>
<evidence type="ECO:0000256" key="1">
    <source>
        <dbReference type="SAM" id="MobiDB-lite"/>
    </source>
</evidence>
<dbReference type="AlphaFoldDB" id="A0A1X1TF34"/>
<sequence>MVSTSQVVIEDADPARTLGGLHTGCRPGRPCDPGRPRTEANSALFKTFGADLASAVAAAVDAASTAG</sequence>
<evidence type="ECO:0000313" key="3">
    <source>
        <dbReference type="Proteomes" id="UP000193564"/>
    </source>
</evidence>